<sequence length="98" mass="11097">MKSKLIIGGLFLALSGSVLANDACTNFFDEMDKFYETLNKEGISPDQTAQYRNDVATSRMQHNSFSESDKEINNKYCQEQLADIESVQSLIRMAFESQ</sequence>
<protein>
    <submittedName>
        <fullName evidence="2">Uncharacterized protein</fullName>
    </submittedName>
</protein>
<evidence type="ECO:0000313" key="2">
    <source>
        <dbReference type="EMBL" id="MFC0180480.1"/>
    </source>
</evidence>
<evidence type="ECO:0000313" key="3">
    <source>
        <dbReference type="Proteomes" id="UP001589758"/>
    </source>
</evidence>
<reference evidence="2 3" key="1">
    <citation type="submission" date="2024-09" db="EMBL/GenBank/DDBJ databases">
        <authorList>
            <person name="Sun Q."/>
            <person name="Mori K."/>
        </authorList>
    </citation>
    <scope>NUCLEOTIDE SEQUENCE [LARGE SCALE GENOMIC DNA]</scope>
    <source>
        <strain evidence="2 3">CCM 8545</strain>
    </source>
</reference>
<dbReference type="RefSeq" id="WP_385877599.1">
    <property type="nucleotide sequence ID" value="NZ_JBHLXE010000101.1"/>
</dbReference>
<name>A0ABV6CBY4_9GAMM</name>
<feature type="chain" id="PRO_5045336720" evidence="1">
    <location>
        <begin position="21"/>
        <end position="98"/>
    </location>
</feature>
<keyword evidence="1" id="KW-0732">Signal</keyword>
<proteinExistence type="predicted"/>
<evidence type="ECO:0000256" key="1">
    <source>
        <dbReference type="SAM" id="SignalP"/>
    </source>
</evidence>
<organism evidence="2 3">
    <name type="scientific">Thorsellia kenyensis</name>
    <dbReference type="NCBI Taxonomy" id="1549888"/>
    <lineage>
        <taxon>Bacteria</taxon>
        <taxon>Pseudomonadati</taxon>
        <taxon>Pseudomonadota</taxon>
        <taxon>Gammaproteobacteria</taxon>
        <taxon>Enterobacterales</taxon>
        <taxon>Thorselliaceae</taxon>
        <taxon>Thorsellia</taxon>
    </lineage>
</organism>
<feature type="signal peptide" evidence="1">
    <location>
        <begin position="1"/>
        <end position="20"/>
    </location>
</feature>
<gene>
    <name evidence="2" type="ORF">ACFFIT_10370</name>
</gene>
<dbReference type="EMBL" id="JBHLXE010000101">
    <property type="protein sequence ID" value="MFC0180480.1"/>
    <property type="molecule type" value="Genomic_DNA"/>
</dbReference>
<accession>A0ABV6CBY4</accession>
<keyword evidence="3" id="KW-1185">Reference proteome</keyword>
<dbReference type="Proteomes" id="UP001589758">
    <property type="component" value="Unassembled WGS sequence"/>
</dbReference>
<comment type="caution">
    <text evidence="2">The sequence shown here is derived from an EMBL/GenBank/DDBJ whole genome shotgun (WGS) entry which is preliminary data.</text>
</comment>